<proteinExistence type="predicted"/>
<feature type="compositionally biased region" description="Polar residues" evidence="1">
    <location>
        <begin position="20"/>
        <end position="31"/>
    </location>
</feature>
<sequence length="75" mass="8586">MTNRQRAWETRRAKYGQRGHSGTYSRFKSGTGQVKRMQDALIQLHREEVLSEGQVAKIIGCGRVEVRRLVDGVIE</sequence>
<organism evidence="2 3">
    <name type="scientific">Thalassospira lohafexi</name>
    <dbReference type="NCBI Taxonomy" id="744227"/>
    <lineage>
        <taxon>Bacteria</taxon>
        <taxon>Pseudomonadati</taxon>
        <taxon>Pseudomonadota</taxon>
        <taxon>Alphaproteobacteria</taxon>
        <taxon>Rhodospirillales</taxon>
        <taxon>Thalassospiraceae</taxon>
        <taxon>Thalassospira</taxon>
    </lineage>
</organism>
<evidence type="ECO:0000313" key="2">
    <source>
        <dbReference type="EMBL" id="PKR56368.1"/>
    </source>
</evidence>
<evidence type="ECO:0000256" key="1">
    <source>
        <dbReference type="SAM" id="MobiDB-lite"/>
    </source>
</evidence>
<feature type="region of interest" description="Disordered" evidence="1">
    <location>
        <begin position="1"/>
        <end position="31"/>
    </location>
</feature>
<protein>
    <submittedName>
        <fullName evidence="2">Uncharacterized protein</fullName>
    </submittedName>
</protein>
<gene>
    <name evidence="2" type="ORF">COO92_21425</name>
</gene>
<dbReference type="Proteomes" id="UP000233332">
    <property type="component" value="Unassembled WGS sequence"/>
</dbReference>
<comment type="caution">
    <text evidence="2">The sequence shown here is derived from an EMBL/GenBank/DDBJ whole genome shotgun (WGS) entry which is preliminary data.</text>
</comment>
<keyword evidence="3" id="KW-1185">Reference proteome</keyword>
<dbReference type="EMBL" id="NXGX01000015">
    <property type="protein sequence ID" value="PKR56368.1"/>
    <property type="molecule type" value="Genomic_DNA"/>
</dbReference>
<name>A0A2N3L0N6_9PROT</name>
<accession>A0A2N3L0N6</accession>
<dbReference type="AlphaFoldDB" id="A0A2N3L0N6"/>
<reference evidence="2 3" key="1">
    <citation type="submission" date="2017-09" db="EMBL/GenBank/DDBJ databases">
        <title>Biodiversity and function of Thalassospira species in the particle-attached aromatic-hydrocarbon-degrading consortia from the surface seawater of the China South Sea.</title>
        <authorList>
            <person name="Dong C."/>
            <person name="Lai Q."/>
            <person name="Shao Z."/>
        </authorList>
    </citation>
    <scope>NUCLEOTIDE SEQUENCE [LARGE SCALE GENOMIC DNA]</scope>
    <source>
        <strain evidence="2 3">139Z-12</strain>
    </source>
</reference>
<evidence type="ECO:0000313" key="3">
    <source>
        <dbReference type="Proteomes" id="UP000233332"/>
    </source>
</evidence>
<feature type="compositionally biased region" description="Basic and acidic residues" evidence="1">
    <location>
        <begin position="1"/>
        <end position="12"/>
    </location>
</feature>